<dbReference type="Gene3D" id="3.40.720.10">
    <property type="entry name" value="Alkaline Phosphatase, subunit A"/>
    <property type="match status" value="1"/>
</dbReference>
<protein>
    <recommendedName>
        <fullName evidence="5">Sulfatase N-terminal domain-containing protein</fullName>
    </recommendedName>
</protein>
<dbReference type="AlphaFoldDB" id="A0A427XYC7"/>
<dbReference type="InterPro" id="IPR050738">
    <property type="entry name" value="Sulfatase"/>
</dbReference>
<keyword evidence="7" id="KW-1185">Reference proteome</keyword>
<keyword evidence="4" id="KW-0106">Calcium</keyword>
<sequence>MSKRPNFLFILADDLGFSDIGCYGAEIDTPNIDALAKEGVRMINHHTASACSPTRAMILSGTDAHLGGLGVLIEHKANEAGRKRWAGKAGYEGFLNQDVATIPEILSDNGYFTVNSGKWHLGARPEAGPWARGFQKAFSMIPGCCNHFGWEPILETGYAGMPIGGRPVHAEEGKRVDIPANKTDDPEGFYSTQHYTKRMIQFLEDRSEADKEKPFFGYLTYTAPHWPLQAPRRVIDKYKGKYDEGPFALRQRRLARLTELGIISPDVVPHEVVHPVTPEWEDFTDHEKALSCRAMETYAAMVDQIDTNVGEVVEYLKQTGEYDNTFIVFMSDNGAEGAALEASPVMGERIKEAIHKFYDNSLENIGAWNSYTCIHRSLKTDESVPLGGGILVPCVIKPPKGVFPDWSAGQLSKTFTTCMDFAPTFLDLAGVSAPAKADNMDSKVVFRGRQVHAFKGHSWIPFYGQGKALESDEVHAVYPRDKYVGWELYARAALRKGDWKIVHLPKLYGGKGENDNPDGWELFNVVKDPGETSDVGDRYPEKLKELLRDWDDYVVDCQIVWGESATRPGLSAEEAPHLNESDLELQRSWMQTVHGEVPVMA</sequence>
<dbReference type="EMBL" id="RSCD01000023">
    <property type="protein sequence ID" value="RSH83797.1"/>
    <property type="molecule type" value="Genomic_DNA"/>
</dbReference>
<evidence type="ECO:0000313" key="6">
    <source>
        <dbReference type="EMBL" id="RSH83797.1"/>
    </source>
</evidence>
<dbReference type="PANTHER" id="PTHR42693">
    <property type="entry name" value="ARYLSULFATASE FAMILY MEMBER"/>
    <property type="match status" value="1"/>
</dbReference>
<dbReference type="STRING" id="1890683.A0A427XYC7"/>
<dbReference type="PANTHER" id="PTHR42693:SF33">
    <property type="entry name" value="ARYLSULFATASE"/>
    <property type="match status" value="1"/>
</dbReference>
<proteinExistence type="inferred from homology"/>
<evidence type="ECO:0000256" key="2">
    <source>
        <dbReference type="ARBA" id="ARBA00022723"/>
    </source>
</evidence>
<name>A0A427XYC7_9TREE</name>
<evidence type="ECO:0000256" key="3">
    <source>
        <dbReference type="ARBA" id="ARBA00022801"/>
    </source>
</evidence>
<comment type="caution">
    <text evidence="6">The sequence shown here is derived from an EMBL/GenBank/DDBJ whole genome shotgun (WGS) entry which is preliminary data.</text>
</comment>
<dbReference type="GO" id="GO:0046872">
    <property type="term" value="F:metal ion binding"/>
    <property type="evidence" value="ECO:0007669"/>
    <property type="project" value="UniProtKB-KW"/>
</dbReference>
<evidence type="ECO:0000259" key="5">
    <source>
        <dbReference type="Pfam" id="PF00884"/>
    </source>
</evidence>
<evidence type="ECO:0000256" key="1">
    <source>
        <dbReference type="ARBA" id="ARBA00008779"/>
    </source>
</evidence>
<dbReference type="PROSITE" id="PS00149">
    <property type="entry name" value="SULFATASE_2"/>
    <property type="match status" value="1"/>
</dbReference>
<organism evidence="6 7">
    <name type="scientific">Saitozyma podzolica</name>
    <dbReference type="NCBI Taxonomy" id="1890683"/>
    <lineage>
        <taxon>Eukaryota</taxon>
        <taxon>Fungi</taxon>
        <taxon>Dikarya</taxon>
        <taxon>Basidiomycota</taxon>
        <taxon>Agaricomycotina</taxon>
        <taxon>Tremellomycetes</taxon>
        <taxon>Tremellales</taxon>
        <taxon>Trimorphomycetaceae</taxon>
        <taxon>Saitozyma</taxon>
    </lineage>
</organism>
<feature type="domain" description="Sulfatase N-terminal" evidence="5">
    <location>
        <begin position="5"/>
        <end position="431"/>
    </location>
</feature>
<keyword evidence="2" id="KW-0479">Metal-binding</keyword>
<dbReference type="OrthoDB" id="103349at2759"/>
<evidence type="ECO:0000256" key="4">
    <source>
        <dbReference type="ARBA" id="ARBA00022837"/>
    </source>
</evidence>
<dbReference type="GO" id="GO:0004065">
    <property type="term" value="F:arylsulfatase activity"/>
    <property type="evidence" value="ECO:0007669"/>
    <property type="project" value="TreeGrafter"/>
</dbReference>
<dbReference type="Gene3D" id="3.30.1120.10">
    <property type="match status" value="1"/>
</dbReference>
<dbReference type="Pfam" id="PF00884">
    <property type="entry name" value="Sulfatase"/>
    <property type="match status" value="1"/>
</dbReference>
<dbReference type="SUPFAM" id="SSF53649">
    <property type="entry name" value="Alkaline phosphatase-like"/>
    <property type="match status" value="1"/>
</dbReference>
<dbReference type="InterPro" id="IPR017850">
    <property type="entry name" value="Alkaline_phosphatase_core_sf"/>
</dbReference>
<dbReference type="InterPro" id="IPR000917">
    <property type="entry name" value="Sulfatase_N"/>
</dbReference>
<accession>A0A427XYC7</accession>
<evidence type="ECO:0000313" key="7">
    <source>
        <dbReference type="Proteomes" id="UP000279259"/>
    </source>
</evidence>
<dbReference type="CDD" id="cd16025">
    <property type="entry name" value="PAS_like"/>
    <property type="match status" value="1"/>
</dbReference>
<keyword evidence="3" id="KW-0378">Hydrolase</keyword>
<dbReference type="InterPro" id="IPR024607">
    <property type="entry name" value="Sulfatase_CS"/>
</dbReference>
<dbReference type="Proteomes" id="UP000279259">
    <property type="component" value="Unassembled WGS sequence"/>
</dbReference>
<reference evidence="6 7" key="1">
    <citation type="submission" date="2018-11" db="EMBL/GenBank/DDBJ databases">
        <title>Genome sequence of Saitozyma podzolica DSM 27192.</title>
        <authorList>
            <person name="Aliyu H."/>
            <person name="Gorte O."/>
            <person name="Ochsenreither K."/>
        </authorList>
    </citation>
    <scope>NUCLEOTIDE SEQUENCE [LARGE SCALE GENOMIC DNA]</scope>
    <source>
        <strain evidence="6 7">DSM 27192</strain>
    </source>
</reference>
<gene>
    <name evidence="6" type="ORF">EHS25_005412</name>
</gene>
<comment type="similarity">
    <text evidence="1">Belongs to the sulfatase family.</text>
</comment>